<evidence type="ECO:0000313" key="2">
    <source>
        <dbReference type="EMBL" id="EJG87384.1"/>
    </source>
</evidence>
<feature type="transmembrane region" description="Helical" evidence="1">
    <location>
        <begin position="135"/>
        <end position="154"/>
    </location>
</feature>
<accession>J0YT19</accession>
<dbReference type="PATRIC" id="fig|1159208.3.peg.893"/>
<name>J0YT19_9STRE</name>
<feature type="transmembrane region" description="Helical" evidence="1">
    <location>
        <begin position="63"/>
        <end position="85"/>
    </location>
</feature>
<reference evidence="2 3" key="1">
    <citation type="submission" date="2012-05" db="EMBL/GenBank/DDBJ databases">
        <title>Genomic Sequence of Streptococcus mitis SPAR10.</title>
        <authorList>
            <person name="Chancey S."/>
            <person name="Kumar N."/>
            <person name="Sengamalay N."/>
            <person name="Matthews C."/>
            <person name="Hine E."/>
            <person name="Pallavajjal A."/>
            <person name="Abolude O."/>
            <person name="Daugherty S.C."/>
            <person name="Parankush S.P."/>
            <person name="Sadzewicz L."/>
            <person name="Tallon L.J."/>
            <person name="Farley M.M."/>
            <person name="Baughman W."/>
            <person name="McGee L."/>
            <person name="Stephens D.S."/>
            <person name="Tettelin H."/>
        </authorList>
    </citation>
    <scope>NUCLEOTIDE SEQUENCE [LARGE SCALE GENOMIC DNA]</scope>
    <source>
        <strain evidence="2 3">SPAR10</strain>
    </source>
</reference>
<dbReference type="RefSeq" id="WP_004252279.1">
    <property type="nucleotide sequence ID" value="NZ_ALCH01000004.1"/>
</dbReference>
<evidence type="ECO:0000256" key="1">
    <source>
        <dbReference type="SAM" id="Phobius"/>
    </source>
</evidence>
<dbReference type="AlphaFoldDB" id="J0YT19"/>
<keyword evidence="1" id="KW-1133">Transmembrane helix</keyword>
<keyword evidence="1" id="KW-0812">Transmembrane</keyword>
<keyword evidence="1" id="KW-0472">Membrane</keyword>
<comment type="caution">
    <text evidence="2">The sequence shown here is derived from an EMBL/GenBank/DDBJ whole genome shotgun (WGS) entry which is preliminary data.</text>
</comment>
<protein>
    <submittedName>
        <fullName evidence="2">Putative membrane protein</fullName>
    </submittedName>
</protein>
<feature type="transmembrane region" description="Helical" evidence="1">
    <location>
        <begin position="21"/>
        <end position="43"/>
    </location>
</feature>
<evidence type="ECO:0000313" key="3">
    <source>
        <dbReference type="Proteomes" id="UP000010312"/>
    </source>
</evidence>
<organism evidence="2 3">
    <name type="scientific">Streptococcus infantis SPAR10</name>
    <dbReference type="NCBI Taxonomy" id="1159208"/>
    <lineage>
        <taxon>Bacteria</taxon>
        <taxon>Bacillati</taxon>
        <taxon>Bacillota</taxon>
        <taxon>Bacilli</taxon>
        <taxon>Lactobacillales</taxon>
        <taxon>Streptococcaceae</taxon>
        <taxon>Streptococcus</taxon>
    </lineage>
</organism>
<dbReference type="Proteomes" id="UP000010312">
    <property type="component" value="Unassembled WGS sequence"/>
</dbReference>
<sequence>MKKTTSTKIVNFAKSLVTLGSNFGIFTLSFFSIASLVLLLGQFDISQLMPEGGEVTRSGYEAWGGVNAFVLTFVAGNTLLTYGLIKLKQFAKNFKESDLFEDTTISFLKKGAVLMTLVGAIQGITELILNPAHIIFNFSIAAFLFIASLVLAFIKNQFSNKVA</sequence>
<dbReference type="OrthoDB" id="2223523at2"/>
<dbReference type="EMBL" id="ALCH01000004">
    <property type="protein sequence ID" value="EJG87384.1"/>
    <property type="molecule type" value="Genomic_DNA"/>
</dbReference>
<proteinExistence type="predicted"/>
<gene>
    <name evidence="2" type="ORF">SPAR10_0956</name>
</gene>
<feature type="transmembrane region" description="Helical" evidence="1">
    <location>
        <begin position="111"/>
        <end position="129"/>
    </location>
</feature>